<comment type="pathway">
    <text evidence="1">Cofactor biosynthesis; adenosylcobalamin biosynthesis; adenosylcobalamin from cob(II)yrinate a,c-diamide: step 2/7.</text>
</comment>
<keyword evidence="11" id="KW-1185">Reference proteome</keyword>
<comment type="catalytic activity">
    <reaction evidence="8">
        <text>2 cob(II)yrinate a,c diamide + reduced [electron-transfer flavoprotein] + 2 ATP = 2 adenosylcob(III)yrinate a,c-diamide + 2 triphosphate + oxidized [electron-transfer flavoprotein] + 3 H(+)</text>
        <dbReference type="Rhea" id="RHEA:11528"/>
        <dbReference type="Rhea" id="RHEA-COMP:10685"/>
        <dbReference type="Rhea" id="RHEA-COMP:10686"/>
        <dbReference type="ChEBI" id="CHEBI:15378"/>
        <dbReference type="ChEBI" id="CHEBI:18036"/>
        <dbReference type="ChEBI" id="CHEBI:30616"/>
        <dbReference type="ChEBI" id="CHEBI:57692"/>
        <dbReference type="ChEBI" id="CHEBI:58307"/>
        <dbReference type="ChEBI" id="CHEBI:58503"/>
        <dbReference type="ChEBI" id="CHEBI:58537"/>
        <dbReference type="EC" id="2.5.1.17"/>
    </reaction>
</comment>
<dbReference type="HOGENOM" id="CLU_1488358_0_0_0"/>
<comment type="similarity">
    <text evidence="2">Belongs to the Cob(I)alamin adenosyltransferase family.</text>
</comment>
<name>B9KZ91_THERP</name>
<dbReference type="Pfam" id="PF02572">
    <property type="entry name" value="CobA_CobO_BtuR"/>
    <property type="match status" value="1"/>
</dbReference>
<dbReference type="InterPro" id="IPR027417">
    <property type="entry name" value="P-loop_NTPase"/>
</dbReference>
<dbReference type="PANTHER" id="PTHR46638">
    <property type="entry name" value="CORRINOID ADENOSYLTRANSFERASE"/>
    <property type="match status" value="1"/>
</dbReference>
<dbReference type="eggNOG" id="COG2109">
    <property type="taxonomic scope" value="Bacteria"/>
</dbReference>
<dbReference type="Proteomes" id="UP000000447">
    <property type="component" value="Chromosome"/>
</dbReference>
<dbReference type="GO" id="GO:0008817">
    <property type="term" value="F:corrinoid adenosyltransferase activity"/>
    <property type="evidence" value="ECO:0007669"/>
    <property type="project" value="UniProtKB-EC"/>
</dbReference>
<dbReference type="PANTHER" id="PTHR46638:SF1">
    <property type="entry name" value="CORRINOID ADENOSYLTRANSFERASE"/>
    <property type="match status" value="1"/>
</dbReference>
<dbReference type="EC" id="2.5.1.17" evidence="3"/>
<keyword evidence="10" id="KW-0808">Transferase</keyword>
<dbReference type="EMBL" id="CP001275">
    <property type="protein sequence ID" value="ACM05619.1"/>
    <property type="molecule type" value="Genomic_DNA"/>
</dbReference>
<dbReference type="AlphaFoldDB" id="B9KZ91"/>
<evidence type="ECO:0000256" key="5">
    <source>
        <dbReference type="ARBA" id="ARBA00031529"/>
    </source>
</evidence>
<dbReference type="Gene3D" id="3.40.50.300">
    <property type="entry name" value="P-loop containing nucleotide triphosphate hydrolases"/>
    <property type="match status" value="1"/>
</dbReference>
<comment type="function">
    <text evidence="4">Required for both de novo synthesis of the corrin ring for the assimilation of exogenous corrinoids. Participates in the adenosylation of a variety of incomplete and complete corrinoids.</text>
</comment>
<evidence type="ECO:0000256" key="9">
    <source>
        <dbReference type="ARBA" id="ARBA00048692"/>
    </source>
</evidence>
<dbReference type="InterPro" id="IPR003724">
    <property type="entry name" value="CblAdoTrfase_CobA"/>
</dbReference>
<dbReference type="KEGG" id="tro:trd_0805"/>
<evidence type="ECO:0000256" key="8">
    <source>
        <dbReference type="ARBA" id="ARBA00048555"/>
    </source>
</evidence>
<evidence type="ECO:0000256" key="2">
    <source>
        <dbReference type="ARBA" id="ARBA00007487"/>
    </source>
</evidence>
<gene>
    <name evidence="10" type="ordered locus">trd_0805</name>
</gene>
<evidence type="ECO:0000256" key="3">
    <source>
        <dbReference type="ARBA" id="ARBA00012454"/>
    </source>
</evidence>
<evidence type="ECO:0000256" key="4">
    <source>
        <dbReference type="ARBA" id="ARBA00024929"/>
    </source>
</evidence>
<dbReference type="GO" id="GO:0009236">
    <property type="term" value="P:cobalamin biosynthetic process"/>
    <property type="evidence" value="ECO:0007669"/>
    <property type="project" value="InterPro"/>
</dbReference>
<proteinExistence type="inferred from homology"/>
<organism evidence="10 11">
    <name type="scientific">Thermomicrobium roseum (strain ATCC 27502 / DSM 5159 / P-2)</name>
    <dbReference type="NCBI Taxonomy" id="309801"/>
    <lineage>
        <taxon>Bacteria</taxon>
        <taxon>Pseudomonadati</taxon>
        <taxon>Thermomicrobiota</taxon>
        <taxon>Thermomicrobia</taxon>
        <taxon>Thermomicrobiales</taxon>
        <taxon>Thermomicrobiaceae</taxon>
        <taxon>Thermomicrobium</taxon>
    </lineage>
</organism>
<evidence type="ECO:0000313" key="10">
    <source>
        <dbReference type="EMBL" id="ACM05619.1"/>
    </source>
</evidence>
<evidence type="ECO:0000256" key="1">
    <source>
        <dbReference type="ARBA" id="ARBA00005121"/>
    </source>
</evidence>
<dbReference type="STRING" id="309801.trd_0805"/>
<sequence>MDVDRGQTERAYLMLLVGDERRTSDAALGIALRGAGHGLRIHIIEFLKTGRERGEVAAVSFLTGVTLSQYGMIDVRTRPEEIRGPAISPERLQAALREARQHVALRVTNILILDGLLTLVDEGMVDEKTILELVERAAPWTDIVLTGRAATPALQEAADSVTLMQTIKSREQEPLRRGLHY</sequence>
<reference evidence="10 11" key="1">
    <citation type="journal article" date="2009" name="PLoS ONE">
        <title>Complete genome sequence of the aerobic CO-oxidizing thermophile Thermomicrobium roseum.</title>
        <authorList>
            <person name="Wu D."/>
            <person name="Raymond J."/>
            <person name="Wu M."/>
            <person name="Chatterji S."/>
            <person name="Ren Q."/>
            <person name="Graham J.E."/>
            <person name="Bryant D.A."/>
            <person name="Robb F."/>
            <person name="Colman A."/>
            <person name="Tallon L.J."/>
            <person name="Badger J.H."/>
            <person name="Madupu R."/>
            <person name="Ward N.L."/>
            <person name="Eisen J.A."/>
        </authorList>
    </citation>
    <scope>NUCLEOTIDE SEQUENCE [LARGE SCALE GENOMIC DNA]</scope>
    <source>
        <strain evidence="11">ATCC 27502 / DSM 5159 / P-2</strain>
    </source>
</reference>
<evidence type="ECO:0000256" key="7">
    <source>
        <dbReference type="ARBA" id="ARBA00033354"/>
    </source>
</evidence>
<evidence type="ECO:0000256" key="6">
    <source>
        <dbReference type="ARBA" id="ARBA00033334"/>
    </source>
</evidence>
<evidence type="ECO:0000313" key="11">
    <source>
        <dbReference type="Proteomes" id="UP000000447"/>
    </source>
</evidence>
<dbReference type="SUPFAM" id="SSF52540">
    <property type="entry name" value="P-loop containing nucleoside triphosphate hydrolases"/>
    <property type="match status" value="1"/>
</dbReference>
<accession>B9KZ91</accession>
<protein>
    <recommendedName>
        <fullName evidence="3">corrinoid adenosyltransferase</fullName>
        <ecNumber evidence="3">2.5.1.17</ecNumber>
    </recommendedName>
    <alternativeName>
        <fullName evidence="5">Cob(II)alamin adenosyltransferase</fullName>
    </alternativeName>
    <alternativeName>
        <fullName evidence="7">Cob(II)yrinic acid a,c-diamide adenosyltransferase</fullName>
    </alternativeName>
    <alternativeName>
        <fullName evidence="6">Cobinamide/cobalamin adenosyltransferase</fullName>
    </alternativeName>
</protein>
<dbReference type="GO" id="GO:0005524">
    <property type="term" value="F:ATP binding"/>
    <property type="evidence" value="ECO:0007669"/>
    <property type="project" value="InterPro"/>
</dbReference>
<comment type="catalytic activity">
    <reaction evidence="9">
        <text>2 cob(II)alamin + reduced [electron-transfer flavoprotein] + 2 ATP = 2 adenosylcob(III)alamin + 2 triphosphate + oxidized [electron-transfer flavoprotein] + 3 H(+)</text>
        <dbReference type="Rhea" id="RHEA:28671"/>
        <dbReference type="Rhea" id="RHEA-COMP:10685"/>
        <dbReference type="Rhea" id="RHEA-COMP:10686"/>
        <dbReference type="ChEBI" id="CHEBI:15378"/>
        <dbReference type="ChEBI" id="CHEBI:16304"/>
        <dbReference type="ChEBI" id="CHEBI:18036"/>
        <dbReference type="ChEBI" id="CHEBI:18408"/>
        <dbReference type="ChEBI" id="CHEBI:30616"/>
        <dbReference type="ChEBI" id="CHEBI:57692"/>
        <dbReference type="ChEBI" id="CHEBI:58307"/>
        <dbReference type="EC" id="2.5.1.17"/>
    </reaction>
</comment>